<evidence type="ECO:0000313" key="3">
    <source>
        <dbReference type="Proteomes" id="UP001208570"/>
    </source>
</evidence>
<dbReference type="AlphaFoldDB" id="A0AAD9ISZ5"/>
<keyword evidence="1" id="KW-1133">Transmembrane helix</keyword>
<protein>
    <submittedName>
        <fullName evidence="2">Uncharacterized protein</fullName>
    </submittedName>
</protein>
<accession>A0AAD9ISZ5</accession>
<organism evidence="2 3">
    <name type="scientific">Paralvinella palmiformis</name>
    <dbReference type="NCBI Taxonomy" id="53620"/>
    <lineage>
        <taxon>Eukaryota</taxon>
        <taxon>Metazoa</taxon>
        <taxon>Spiralia</taxon>
        <taxon>Lophotrochozoa</taxon>
        <taxon>Annelida</taxon>
        <taxon>Polychaeta</taxon>
        <taxon>Sedentaria</taxon>
        <taxon>Canalipalpata</taxon>
        <taxon>Terebellida</taxon>
        <taxon>Terebelliformia</taxon>
        <taxon>Alvinellidae</taxon>
        <taxon>Paralvinella</taxon>
    </lineage>
</organism>
<keyword evidence="1" id="KW-0472">Membrane</keyword>
<dbReference type="Proteomes" id="UP001208570">
    <property type="component" value="Unassembled WGS sequence"/>
</dbReference>
<evidence type="ECO:0000256" key="1">
    <source>
        <dbReference type="SAM" id="Phobius"/>
    </source>
</evidence>
<comment type="caution">
    <text evidence="2">The sequence shown here is derived from an EMBL/GenBank/DDBJ whole genome shotgun (WGS) entry which is preliminary data.</text>
</comment>
<gene>
    <name evidence="2" type="ORF">LSH36_1392g00012</name>
</gene>
<keyword evidence="1" id="KW-0812">Transmembrane</keyword>
<name>A0AAD9ISZ5_9ANNE</name>
<feature type="transmembrane region" description="Helical" evidence="1">
    <location>
        <begin position="20"/>
        <end position="37"/>
    </location>
</feature>
<proteinExistence type="predicted"/>
<dbReference type="EMBL" id="JAODUP010001391">
    <property type="protein sequence ID" value="KAK2140324.1"/>
    <property type="molecule type" value="Genomic_DNA"/>
</dbReference>
<reference evidence="2" key="1">
    <citation type="journal article" date="2023" name="Mol. Biol. Evol.">
        <title>Third-Generation Sequencing Reveals the Adaptive Role of the Epigenome in Three Deep-Sea Polychaetes.</title>
        <authorList>
            <person name="Perez M."/>
            <person name="Aroh O."/>
            <person name="Sun Y."/>
            <person name="Lan Y."/>
            <person name="Juniper S.K."/>
            <person name="Young C.R."/>
            <person name="Angers B."/>
            <person name="Qian P.Y."/>
        </authorList>
    </citation>
    <scope>NUCLEOTIDE SEQUENCE</scope>
    <source>
        <strain evidence="2">P08H-3</strain>
    </source>
</reference>
<feature type="non-terminal residue" evidence="2">
    <location>
        <position position="46"/>
    </location>
</feature>
<evidence type="ECO:0000313" key="2">
    <source>
        <dbReference type="EMBL" id="KAK2140324.1"/>
    </source>
</evidence>
<sequence>MIRFLKYHCEYIEVTHAQETMYACGLSISVINLWLWIKIRLHRNSG</sequence>
<keyword evidence="3" id="KW-1185">Reference proteome</keyword>